<organism evidence="2 3">
    <name type="scientific">Cichlidogyrus casuarinus</name>
    <dbReference type="NCBI Taxonomy" id="1844966"/>
    <lineage>
        <taxon>Eukaryota</taxon>
        <taxon>Metazoa</taxon>
        <taxon>Spiralia</taxon>
        <taxon>Lophotrochozoa</taxon>
        <taxon>Platyhelminthes</taxon>
        <taxon>Monogenea</taxon>
        <taxon>Monopisthocotylea</taxon>
        <taxon>Dactylogyridea</taxon>
        <taxon>Ancyrocephalidae</taxon>
        <taxon>Cichlidogyrus</taxon>
    </lineage>
</organism>
<accession>A0ABD2PY29</accession>
<evidence type="ECO:0000313" key="2">
    <source>
        <dbReference type="EMBL" id="KAL3312330.1"/>
    </source>
</evidence>
<dbReference type="Proteomes" id="UP001626550">
    <property type="component" value="Unassembled WGS sequence"/>
</dbReference>
<dbReference type="PANTHER" id="PTHR14819:SF25">
    <property type="entry name" value="CHROMOSOME UNDETERMINED SCAFFOLD_52, WHOLE GENOME SHOTGUN SEQUENCE"/>
    <property type="match status" value="1"/>
</dbReference>
<proteinExistence type="predicted"/>
<dbReference type="InterPro" id="IPR052986">
    <property type="entry name" value="VLIG_GTPase"/>
</dbReference>
<dbReference type="AlphaFoldDB" id="A0ABD2PY29"/>
<protein>
    <submittedName>
        <fullName evidence="2">Uncharacterized protein</fullName>
    </submittedName>
</protein>
<evidence type="ECO:0000313" key="3">
    <source>
        <dbReference type="Proteomes" id="UP001626550"/>
    </source>
</evidence>
<feature type="non-terminal residue" evidence="2">
    <location>
        <position position="1"/>
    </location>
</feature>
<gene>
    <name evidence="2" type="ORF">Ciccas_009081</name>
</gene>
<dbReference type="EMBL" id="JBJKFK010001742">
    <property type="protein sequence ID" value="KAL3312330.1"/>
    <property type="molecule type" value="Genomic_DNA"/>
</dbReference>
<dbReference type="PANTHER" id="PTHR14819">
    <property type="entry name" value="GTP-BINDING"/>
    <property type="match status" value="1"/>
</dbReference>
<comment type="caution">
    <text evidence="2">The sequence shown here is derived from an EMBL/GenBank/DDBJ whole genome shotgun (WGS) entry which is preliminary data.</text>
</comment>
<keyword evidence="3" id="KW-1185">Reference proteome</keyword>
<feature type="coiled-coil region" evidence="1">
    <location>
        <begin position="401"/>
        <end position="432"/>
    </location>
</feature>
<keyword evidence="1" id="KW-0175">Coiled coil</keyword>
<sequence>TCLAEEKKILLKDLTEFFDAQPNVDIKSKSKDEYLLKMESEMDSATKKQINRLTQSRSLFTFETLLKDNLFNMEKRLLKRFQEEASNLGDDEDKKNNVFKELFRREKQTYLEEAELTLDNWEKTSVKNYLEEKLHLRFASFKCQITILNKYKDFDCHAPRPRPKFRYDVMNHFKAGVASITTMKGVVYWLSDAQKAKAIEKFVEQTESVIKRRVHAFLESRDFSCCGVCETTIDEIIKEIYVSTKQCKQQNMEIGHYLTKSFDRDFCYYMAFEVFAKKLCDIQSDFLLKNNPSEIIDKVKPKMREIFENFCQGQSHLKTICKELSESLKKSANAELSKLKQTLLREIFQSHPYLSTDVTKEKLIDKVLLSWIENNFDEDLVFDLLLSFDDYPDHSIRGYIRKKIQEQSKILEEKVEIEKQSIERNIRRALKEAEIDVPSENVILLNSWLTKFTKQVSTSFKLKEDDLNCFKDFDISKMADFNVEVSKTVLKFLEDFHEQSNGIESQLLGEMTRELVKTKFRKTLP</sequence>
<name>A0ABD2PY29_9PLAT</name>
<reference evidence="2 3" key="1">
    <citation type="submission" date="2024-11" db="EMBL/GenBank/DDBJ databases">
        <title>Adaptive evolution of stress response genes in parasites aligns with host niche diversity.</title>
        <authorList>
            <person name="Hahn C."/>
            <person name="Resl P."/>
        </authorList>
    </citation>
    <scope>NUCLEOTIDE SEQUENCE [LARGE SCALE GENOMIC DNA]</scope>
    <source>
        <strain evidence="2">EGGRZ-B1_66</strain>
        <tissue evidence="2">Body</tissue>
    </source>
</reference>
<evidence type="ECO:0000256" key="1">
    <source>
        <dbReference type="SAM" id="Coils"/>
    </source>
</evidence>